<dbReference type="GO" id="GO:0015276">
    <property type="term" value="F:ligand-gated monoatomic ion channel activity"/>
    <property type="evidence" value="ECO:0007669"/>
    <property type="project" value="InterPro"/>
</dbReference>
<evidence type="ECO:0000256" key="8">
    <source>
        <dbReference type="ARBA" id="ARBA00023065"/>
    </source>
</evidence>
<evidence type="ECO:0000256" key="5">
    <source>
        <dbReference type="ARBA" id="ARBA00022692"/>
    </source>
</evidence>
<dbReference type="SUPFAM" id="SSF81324">
    <property type="entry name" value="Voltage-gated potassium channels"/>
    <property type="match status" value="1"/>
</dbReference>
<keyword evidence="11" id="KW-0325">Glycoprotein</keyword>
<keyword evidence="13" id="KW-0407">Ion channel</keyword>
<dbReference type="InterPro" id="IPR028082">
    <property type="entry name" value="Peripla_BP_I"/>
</dbReference>
<dbReference type="Pfam" id="PF01094">
    <property type="entry name" value="ANF_receptor"/>
    <property type="match status" value="1"/>
</dbReference>
<evidence type="ECO:0000259" key="16">
    <source>
        <dbReference type="SMART" id="SM00079"/>
    </source>
</evidence>
<evidence type="ECO:0000313" key="17">
    <source>
        <dbReference type="EMBL" id="GKV03069.1"/>
    </source>
</evidence>
<name>A0AAV5IY31_9ROSI</name>
<comment type="subunit">
    <text evidence="3">May form heteromers.</text>
</comment>
<keyword evidence="10" id="KW-0675">Receptor</keyword>
<reference evidence="17 18" key="1">
    <citation type="journal article" date="2021" name="Commun. Biol.">
        <title>The genome of Shorea leprosula (Dipterocarpaceae) highlights the ecological relevance of drought in aseasonal tropical rainforests.</title>
        <authorList>
            <person name="Ng K.K.S."/>
            <person name="Kobayashi M.J."/>
            <person name="Fawcett J.A."/>
            <person name="Hatakeyama M."/>
            <person name="Paape T."/>
            <person name="Ng C.H."/>
            <person name="Ang C.C."/>
            <person name="Tnah L.H."/>
            <person name="Lee C.T."/>
            <person name="Nishiyama T."/>
            <person name="Sese J."/>
            <person name="O'Brien M.J."/>
            <person name="Copetti D."/>
            <person name="Mohd Noor M.I."/>
            <person name="Ong R.C."/>
            <person name="Putra M."/>
            <person name="Sireger I.Z."/>
            <person name="Indrioko S."/>
            <person name="Kosugi Y."/>
            <person name="Izuno A."/>
            <person name="Isagi Y."/>
            <person name="Lee S.L."/>
            <person name="Shimizu K.K."/>
        </authorList>
    </citation>
    <scope>NUCLEOTIDE SEQUENCE [LARGE SCALE GENOMIC DNA]</scope>
    <source>
        <strain evidence="17">214</strain>
    </source>
</reference>
<evidence type="ECO:0000256" key="13">
    <source>
        <dbReference type="ARBA" id="ARBA00023303"/>
    </source>
</evidence>
<evidence type="ECO:0000256" key="14">
    <source>
        <dbReference type="ARBA" id="ARBA00049638"/>
    </source>
</evidence>
<keyword evidence="12" id="KW-1071">Ligand-gated ion channel</keyword>
<keyword evidence="5 15" id="KW-0812">Transmembrane</keyword>
<feature type="domain" description="Ionotropic glutamate receptor C-terminal" evidence="16">
    <location>
        <begin position="241"/>
        <end position="556"/>
    </location>
</feature>
<dbReference type="InterPro" id="IPR019594">
    <property type="entry name" value="Glu/Gly-bd"/>
</dbReference>
<dbReference type="FunFam" id="3.40.50.2300:FF:000310">
    <property type="entry name" value="Glutamate receptor"/>
    <property type="match status" value="1"/>
</dbReference>
<keyword evidence="18" id="KW-1185">Reference proteome</keyword>
<dbReference type="SUPFAM" id="SSF53850">
    <property type="entry name" value="Periplasmic binding protein-like II"/>
    <property type="match status" value="1"/>
</dbReference>
<evidence type="ECO:0000256" key="9">
    <source>
        <dbReference type="ARBA" id="ARBA00023136"/>
    </source>
</evidence>
<dbReference type="Gene3D" id="3.40.50.2300">
    <property type="match status" value="2"/>
</dbReference>
<keyword evidence="6" id="KW-0732">Signal</keyword>
<sequence length="557" mass="62838">MAMQCRVFIVHMAPDLGFRIFNMAKEIGMMDEGYVWIITDGMTNLWSMINRFDMDSMQGVLGVRVYAPESKEVDTFKVRWKRKFLQDNMVNAELDIFGLWAYDAIFALAMAVEKLGTVNFSFDASNVSKSARTDLEAFGVSQIGPKLIKALSSTRFKGLSSGEFGFINGQLEPPIFQIINVNGNGERRIGFWTSKYGLVKRLDFTNVTGYSTSKANLGTIIWPGDTHFTPRGWEMPTKGKRLKIGVPVKTGFRELVKLPPDSGPNSKVIPTGYCIDVFLAVMEAMPYAVPFDFYAFENAEQEMAGTYNDLIDQVLYGNYDAVVGDISINNNRSFYVDFTLPFTESGVVMVVPIKEESNKNAWVFLKPLTWDLWVTSGGFFVLIAFVIWVLEHRINEDFRGPPSHHVGTSFWFSFSTMVFAHRERVVSNPARFVVLIWCFVVFILTQSYTANLASLLTIQGLQPTTNVYELLRRRENVGYHRGSSVKEIIDGLKFDPSKMRTFGSPEELNELFNNGSAKGGIAAAFDEIPYMKLFLEKYCNKYTTVEPNFKSDGFGGA</sequence>
<dbReference type="Proteomes" id="UP001054252">
    <property type="component" value="Unassembled WGS sequence"/>
</dbReference>
<comment type="function">
    <text evidence="14">Glutamate-gated receptor that probably acts as a non-selective cation channel. May be involved in light-signal transduction and calcium homeostasis via the regulation of calcium influx into cells.</text>
</comment>
<dbReference type="FunFam" id="1.10.287.70:FF:000037">
    <property type="entry name" value="Glutamate receptor"/>
    <property type="match status" value="1"/>
</dbReference>
<evidence type="ECO:0000256" key="15">
    <source>
        <dbReference type="SAM" id="Phobius"/>
    </source>
</evidence>
<protein>
    <recommendedName>
        <fullName evidence="16">Ionotropic glutamate receptor C-terminal domain-containing protein</fullName>
    </recommendedName>
</protein>
<dbReference type="FunFam" id="3.40.190.10:FF:000103">
    <property type="entry name" value="Glutamate receptor"/>
    <property type="match status" value="1"/>
</dbReference>
<dbReference type="InterPro" id="IPR001828">
    <property type="entry name" value="ANF_lig-bd_rcpt"/>
</dbReference>
<evidence type="ECO:0000256" key="7">
    <source>
        <dbReference type="ARBA" id="ARBA00022989"/>
    </source>
</evidence>
<evidence type="ECO:0000256" key="11">
    <source>
        <dbReference type="ARBA" id="ARBA00023180"/>
    </source>
</evidence>
<evidence type="ECO:0000313" key="18">
    <source>
        <dbReference type="Proteomes" id="UP001054252"/>
    </source>
</evidence>
<feature type="transmembrane region" description="Helical" evidence="15">
    <location>
        <begin position="368"/>
        <end position="390"/>
    </location>
</feature>
<accession>A0AAV5IY31</accession>
<evidence type="ECO:0000256" key="3">
    <source>
        <dbReference type="ARBA" id="ARBA00011095"/>
    </source>
</evidence>
<keyword evidence="9 15" id="KW-0472">Membrane</keyword>
<dbReference type="EMBL" id="BPVZ01000020">
    <property type="protein sequence ID" value="GKV03069.1"/>
    <property type="molecule type" value="Genomic_DNA"/>
</dbReference>
<evidence type="ECO:0000256" key="2">
    <source>
        <dbReference type="ARBA" id="ARBA00008685"/>
    </source>
</evidence>
<keyword evidence="4" id="KW-0813">Transport</keyword>
<evidence type="ECO:0000256" key="12">
    <source>
        <dbReference type="ARBA" id="ARBA00023286"/>
    </source>
</evidence>
<evidence type="ECO:0000256" key="6">
    <source>
        <dbReference type="ARBA" id="ARBA00022729"/>
    </source>
</evidence>
<dbReference type="InterPro" id="IPR015683">
    <property type="entry name" value="Ionotropic_Glu_rcpt"/>
</dbReference>
<evidence type="ECO:0000256" key="4">
    <source>
        <dbReference type="ARBA" id="ARBA00022448"/>
    </source>
</evidence>
<comment type="caution">
    <text evidence="17">The sequence shown here is derived from an EMBL/GenBank/DDBJ whole genome shotgun (WGS) entry which is preliminary data.</text>
</comment>
<feature type="transmembrane region" description="Helical" evidence="15">
    <location>
        <begin position="432"/>
        <end position="449"/>
    </location>
</feature>
<dbReference type="Pfam" id="PF10613">
    <property type="entry name" value="Lig_chan-Glu_bd"/>
    <property type="match status" value="1"/>
</dbReference>
<dbReference type="GO" id="GO:0016020">
    <property type="term" value="C:membrane"/>
    <property type="evidence" value="ECO:0007669"/>
    <property type="project" value="UniProtKB-SubCell"/>
</dbReference>
<dbReference type="Gene3D" id="1.10.287.70">
    <property type="match status" value="1"/>
</dbReference>
<keyword evidence="7 15" id="KW-1133">Transmembrane helix</keyword>
<evidence type="ECO:0000256" key="1">
    <source>
        <dbReference type="ARBA" id="ARBA00004141"/>
    </source>
</evidence>
<dbReference type="SUPFAM" id="SSF53822">
    <property type="entry name" value="Periplasmic binding protein-like I"/>
    <property type="match status" value="1"/>
</dbReference>
<keyword evidence="8" id="KW-0406">Ion transport</keyword>
<comment type="subcellular location">
    <subcellularLocation>
        <location evidence="1">Membrane</location>
        <topology evidence="1">Multi-pass membrane protein</topology>
    </subcellularLocation>
</comment>
<dbReference type="InterPro" id="IPR001320">
    <property type="entry name" value="Iontro_rcpt_C"/>
</dbReference>
<dbReference type="AlphaFoldDB" id="A0AAV5IY31"/>
<comment type="similarity">
    <text evidence="2">Belongs to the glutamate-gated ion channel (TC 1.A.10.1) family.</text>
</comment>
<dbReference type="SMART" id="SM00079">
    <property type="entry name" value="PBPe"/>
    <property type="match status" value="1"/>
</dbReference>
<organism evidence="17 18">
    <name type="scientific">Rubroshorea leprosula</name>
    <dbReference type="NCBI Taxonomy" id="152421"/>
    <lineage>
        <taxon>Eukaryota</taxon>
        <taxon>Viridiplantae</taxon>
        <taxon>Streptophyta</taxon>
        <taxon>Embryophyta</taxon>
        <taxon>Tracheophyta</taxon>
        <taxon>Spermatophyta</taxon>
        <taxon>Magnoliopsida</taxon>
        <taxon>eudicotyledons</taxon>
        <taxon>Gunneridae</taxon>
        <taxon>Pentapetalae</taxon>
        <taxon>rosids</taxon>
        <taxon>malvids</taxon>
        <taxon>Malvales</taxon>
        <taxon>Dipterocarpaceae</taxon>
        <taxon>Rubroshorea</taxon>
    </lineage>
</organism>
<proteinExistence type="inferred from homology"/>
<dbReference type="CDD" id="cd13686">
    <property type="entry name" value="GluR_Plant"/>
    <property type="match status" value="1"/>
</dbReference>
<evidence type="ECO:0000256" key="10">
    <source>
        <dbReference type="ARBA" id="ARBA00023170"/>
    </source>
</evidence>
<gene>
    <name evidence="17" type="ORF">SLEP1_g15437</name>
</gene>
<dbReference type="Gene3D" id="3.40.190.10">
    <property type="entry name" value="Periplasmic binding protein-like II"/>
    <property type="match status" value="1"/>
</dbReference>
<dbReference type="Pfam" id="PF00060">
    <property type="entry name" value="Lig_chan"/>
    <property type="match status" value="1"/>
</dbReference>
<dbReference type="PANTHER" id="PTHR18966">
    <property type="entry name" value="IONOTROPIC GLUTAMATE RECEPTOR"/>
    <property type="match status" value="1"/>
</dbReference>